<feature type="transmembrane region" description="Helical" evidence="1">
    <location>
        <begin position="77"/>
        <end position="99"/>
    </location>
</feature>
<accession>A0ABR3KXI5</accession>
<dbReference type="Pfam" id="PF06662">
    <property type="entry name" value="C5-epim_C"/>
    <property type="match status" value="1"/>
</dbReference>
<organism evidence="3 4">
    <name type="scientific">Trichinella spiralis</name>
    <name type="common">Trichina worm</name>
    <dbReference type="NCBI Taxonomy" id="6334"/>
    <lineage>
        <taxon>Eukaryota</taxon>
        <taxon>Metazoa</taxon>
        <taxon>Ecdysozoa</taxon>
        <taxon>Nematoda</taxon>
        <taxon>Enoplea</taxon>
        <taxon>Dorylaimia</taxon>
        <taxon>Trichinellida</taxon>
        <taxon>Trichinellidae</taxon>
        <taxon>Trichinella</taxon>
    </lineage>
</organism>
<keyword evidence="1" id="KW-0812">Transmembrane</keyword>
<dbReference type="InterPro" id="IPR010598">
    <property type="entry name" value="C5-epim_C"/>
</dbReference>
<reference evidence="3 4" key="1">
    <citation type="submission" date="2024-07" db="EMBL/GenBank/DDBJ databases">
        <title>Enhanced genomic and transcriptomic resources for Trichinella pseudospiralis and T. spiralis underpin the discovery of pronounced molecular differences between stages and species.</title>
        <authorList>
            <person name="Pasi K.K."/>
            <person name="La Rosa G."/>
            <person name="Gomez-Morales M.A."/>
            <person name="Tosini F."/>
            <person name="Sumanam S."/>
            <person name="Young N.D."/>
            <person name="Chang B.C."/>
            <person name="Robin G.B."/>
        </authorList>
    </citation>
    <scope>NUCLEOTIDE SEQUENCE [LARGE SCALE GENOMIC DNA]</scope>
    <source>
        <strain evidence="3">ISS534</strain>
    </source>
</reference>
<proteinExistence type="predicted"/>
<dbReference type="Proteomes" id="UP001558632">
    <property type="component" value="Unassembled WGS sequence"/>
</dbReference>
<dbReference type="PANTHER" id="PTHR13174">
    <property type="entry name" value="D-GLUCURONYL C5-EPIMERASE"/>
    <property type="match status" value="1"/>
</dbReference>
<keyword evidence="1" id="KW-0472">Membrane</keyword>
<feature type="domain" description="D-glucuronyl C5-epimerase C-terminal" evidence="2">
    <location>
        <begin position="1"/>
        <end position="59"/>
    </location>
</feature>
<dbReference type="EMBL" id="JBEUSY010000101">
    <property type="protein sequence ID" value="KAL1245360.1"/>
    <property type="molecule type" value="Genomic_DNA"/>
</dbReference>
<evidence type="ECO:0000313" key="3">
    <source>
        <dbReference type="EMBL" id="KAL1245360.1"/>
    </source>
</evidence>
<keyword evidence="1" id="KW-1133">Transmembrane helix</keyword>
<dbReference type="PANTHER" id="PTHR13174:SF3">
    <property type="entry name" value="D-GLUCURONYL C5-EPIMERASE"/>
    <property type="match status" value="1"/>
</dbReference>
<evidence type="ECO:0000259" key="2">
    <source>
        <dbReference type="Pfam" id="PF06662"/>
    </source>
</evidence>
<keyword evidence="4" id="KW-1185">Reference proteome</keyword>
<dbReference type="InterPro" id="IPR039721">
    <property type="entry name" value="C5-epimerase"/>
</dbReference>
<protein>
    <submittedName>
        <fullName evidence="3">D-glucuronyl C5-epimerase</fullName>
    </submittedName>
</protein>
<evidence type="ECO:0000313" key="4">
    <source>
        <dbReference type="Proteomes" id="UP001558632"/>
    </source>
</evidence>
<sequence>MLPLYDTGVGSLYDLRHVSLHGAPNVARWDYHAVHIFQLHWLYIIEGDELFKETANRWIRFSEDTLQTRSRRVFVKIFIAFFLFAHSSFTSKIICTLLLSDSFTSNDILLC</sequence>
<comment type="caution">
    <text evidence="3">The sequence shown here is derived from an EMBL/GenBank/DDBJ whole genome shotgun (WGS) entry which is preliminary data.</text>
</comment>
<gene>
    <name evidence="3" type="ORF">TSPI_08084</name>
</gene>
<evidence type="ECO:0000256" key="1">
    <source>
        <dbReference type="SAM" id="Phobius"/>
    </source>
</evidence>
<name>A0ABR3KXI5_TRISP</name>